<keyword evidence="2" id="KW-1185">Reference proteome</keyword>
<keyword evidence="1" id="KW-0449">Lipoprotein</keyword>
<organism evidence="1 2">
    <name type="scientific">Paraburkholderia caffeinilytica</name>
    <dbReference type="NCBI Taxonomy" id="1761016"/>
    <lineage>
        <taxon>Bacteria</taxon>
        <taxon>Pseudomonadati</taxon>
        <taxon>Pseudomonadota</taxon>
        <taxon>Betaproteobacteria</taxon>
        <taxon>Burkholderiales</taxon>
        <taxon>Burkholderiaceae</taxon>
        <taxon>Paraburkholderia</taxon>
    </lineage>
</organism>
<reference evidence="2" key="1">
    <citation type="journal article" date="2019" name="Int. J. Syst. Evol. Microbiol.">
        <title>The Global Catalogue of Microorganisms (GCM) 10K type strain sequencing project: providing services to taxonomists for standard genome sequencing and annotation.</title>
        <authorList>
            <consortium name="The Broad Institute Genomics Platform"/>
            <consortium name="The Broad Institute Genome Sequencing Center for Infectious Disease"/>
            <person name="Wu L."/>
            <person name="Ma J."/>
        </authorList>
    </citation>
    <scope>NUCLEOTIDE SEQUENCE [LARGE SCALE GENOMIC DNA]</scope>
    <source>
        <strain evidence="2">CGMCC 1.15103</strain>
    </source>
</reference>
<dbReference type="Proteomes" id="UP000602004">
    <property type="component" value="Unassembled WGS sequence"/>
</dbReference>
<comment type="caution">
    <text evidence="1">The sequence shown here is derived from an EMBL/GenBank/DDBJ whole genome shotgun (WGS) entry which is preliminary data.</text>
</comment>
<proteinExistence type="predicted"/>
<protein>
    <submittedName>
        <fullName evidence="1">Lipoprotein</fullName>
    </submittedName>
</protein>
<name>A0ABQ1N120_9BURK</name>
<dbReference type="EMBL" id="BMHL01000007">
    <property type="protein sequence ID" value="GGC50536.1"/>
    <property type="molecule type" value="Genomic_DNA"/>
</dbReference>
<evidence type="ECO:0000313" key="1">
    <source>
        <dbReference type="EMBL" id="GGC50536.1"/>
    </source>
</evidence>
<accession>A0ABQ1N120</accession>
<evidence type="ECO:0000313" key="2">
    <source>
        <dbReference type="Proteomes" id="UP000602004"/>
    </source>
</evidence>
<sequence length="206" mass="21461">MKALSRPPLRNEDTPSELSLVDGARTALIPRMPAAERSGNRLRLVLAGALCVGASLLTSGCSSVGAASGAAAGVASGLVTSNPAVGIGVGIAVQAATDEAVGRYMRIMHTDQQNMIAALAGAMPVGETRPWAVKHTLPIENGHGQVRVTRAFSSALALCKEFVFSVQDGDGPNAHEDWYTASACRQDKGWKWASAEPAVERWGALQ</sequence>
<gene>
    <name evidence="1" type="ORF">GCM10011400_42500</name>
</gene>